<dbReference type="InterPro" id="IPR052559">
    <property type="entry name" value="V-haloperoxidase"/>
</dbReference>
<accession>A0A1M7Q823</accession>
<dbReference type="PANTHER" id="PTHR34599:SF2">
    <property type="entry name" value="TRAF-TYPE DOMAIN-CONTAINING PROTEIN"/>
    <property type="match status" value="1"/>
</dbReference>
<dbReference type="Pfam" id="PF22778">
    <property type="entry name" value="VCPO_2nd"/>
    <property type="match status" value="1"/>
</dbReference>
<keyword evidence="4" id="KW-1185">Reference proteome</keyword>
<dbReference type="InterPro" id="IPR016119">
    <property type="entry name" value="Br/Cl_peroxidase_C"/>
</dbReference>
<dbReference type="OrthoDB" id="9771961at2"/>
<evidence type="ECO:0000313" key="4">
    <source>
        <dbReference type="Proteomes" id="UP000184111"/>
    </source>
</evidence>
<feature type="domain" description="Vanadium-dependent haloperoxidase NapH1-like second helical-bundle" evidence="2">
    <location>
        <begin position="315"/>
        <end position="481"/>
    </location>
</feature>
<dbReference type="Gene3D" id="1.10.606.10">
    <property type="entry name" value="Vanadium-containing Chloroperoxidase, domain 2"/>
    <property type="match status" value="1"/>
</dbReference>
<feature type="domain" description="DUF6851" evidence="1">
    <location>
        <begin position="66"/>
        <end position="205"/>
    </location>
</feature>
<gene>
    <name evidence="3" type="ORF">SAMN05216499_13025</name>
</gene>
<organism evidence="3 4">
    <name type="scientific">Actinacidiphila paucisporea</name>
    <dbReference type="NCBI Taxonomy" id="310782"/>
    <lineage>
        <taxon>Bacteria</taxon>
        <taxon>Bacillati</taxon>
        <taxon>Actinomycetota</taxon>
        <taxon>Actinomycetes</taxon>
        <taxon>Kitasatosporales</taxon>
        <taxon>Streptomycetaceae</taxon>
        <taxon>Actinacidiphila</taxon>
    </lineage>
</organism>
<dbReference type="AlphaFoldDB" id="A0A1M7Q823"/>
<dbReference type="GO" id="GO:0004601">
    <property type="term" value="F:peroxidase activity"/>
    <property type="evidence" value="ECO:0007669"/>
    <property type="project" value="InterPro"/>
</dbReference>
<evidence type="ECO:0000259" key="2">
    <source>
        <dbReference type="Pfam" id="PF22778"/>
    </source>
</evidence>
<dbReference type="Proteomes" id="UP000184111">
    <property type="component" value="Unassembled WGS sequence"/>
</dbReference>
<protein>
    <recommendedName>
        <fullName evidence="5">Vanadium-dependent haloperoxidase</fullName>
    </recommendedName>
</protein>
<evidence type="ECO:0000259" key="1">
    <source>
        <dbReference type="Pfam" id="PF21167"/>
    </source>
</evidence>
<evidence type="ECO:0008006" key="5">
    <source>
        <dbReference type="Google" id="ProtNLM"/>
    </source>
</evidence>
<dbReference type="Pfam" id="PF21167">
    <property type="entry name" value="DUF6851"/>
    <property type="match status" value="1"/>
</dbReference>
<dbReference type="SMR" id="A0A1M7Q823"/>
<reference evidence="3 4" key="1">
    <citation type="submission" date="2016-11" db="EMBL/GenBank/DDBJ databases">
        <authorList>
            <person name="Jaros S."/>
            <person name="Januszkiewicz K."/>
            <person name="Wedrychowicz H."/>
        </authorList>
    </citation>
    <scope>NUCLEOTIDE SEQUENCE [LARGE SCALE GENOMIC DNA]</scope>
    <source>
        <strain evidence="3 4">CGMCC 4.2025</strain>
    </source>
</reference>
<name>A0A1M7Q823_9ACTN</name>
<dbReference type="RefSeq" id="WP_073502308.1">
    <property type="nucleotide sequence ID" value="NZ_FRBI01000030.1"/>
</dbReference>
<sequence length="482" mass="52623">MAFATSAVLVGALVGAMPASPQQAPPAFDLDHGNILTQVVYPKFQRESRESAAGRAVTLTVDHAMLIEMPWFDAIAPYRDKAVGIFSNIPRRPAEEHTLRNMNIAVAYSAFTSLNAELPESKSVWIEMMQSAGLDPNNTAEDPTTPSGIGILAAKNALAARAHDGSNRDGDEGGVKYNRQPYADYTGYKPVNPPYALRNPSRWQPNTSSTRNVYRVQEFATPQFGLLKPFTFDSPAQFKVPPPVDSNYRNRGAYKRQADQVLKASAALDDREKVAAELFNDKVLTFGAVAGSPVVFAGQYDTEKMVDYIATTDVSFVDSTIATWYFKRKYDAVRPFSAIRYLYGDKKITAWGGPTQGTVSDITGNEWRSYLNGDTADAPEYPSDTAALCLAFASQVRLFTGTDQADITYTAPKGSSVVEPGVTPATDVKLQWSNWTDFANDCGESSVSAGENFPPSIRAAAEYAPRIGELSYQYIQRKLNGG</sequence>
<dbReference type="PANTHER" id="PTHR34599">
    <property type="entry name" value="PEROXIDASE-RELATED"/>
    <property type="match status" value="1"/>
</dbReference>
<dbReference type="STRING" id="310782.SAMN05216499_13025"/>
<dbReference type="InterPro" id="IPR049283">
    <property type="entry name" value="DUF6851"/>
</dbReference>
<proteinExistence type="predicted"/>
<dbReference type="InterPro" id="IPR036938">
    <property type="entry name" value="PAP2/HPO_sf"/>
</dbReference>
<evidence type="ECO:0000313" key="3">
    <source>
        <dbReference type="EMBL" id="SHN26505.1"/>
    </source>
</evidence>
<dbReference type="SUPFAM" id="SSF48317">
    <property type="entry name" value="Acid phosphatase/Vanadium-dependent haloperoxidase"/>
    <property type="match status" value="1"/>
</dbReference>
<dbReference type="InterPro" id="IPR055161">
    <property type="entry name" value="NapH1-like_2nd"/>
</dbReference>
<dbReference type="EMBL" id="FRBI01000030">
    <property type="protein sequence ID" value="SHN26505.1"/>
    <property type="molecule type" value="Genomic_DNA"/>
</dbReference>